<dbReference type="HOGENOM" id="CLU_1347178_0_0_9"/>
<reference evidence="2 4" key="2">
    <citation type="submission" date="2013-03" db="EMBL/GenBank/DDBJ databases">
        <title>The Genome Sequence of Enterococcus raffinosus ATCC_49464 (PacBio/Illumina hybrid assembly).</title>
        <authorList>
            <consortium name="The Broad Institute Genomics Platform"/>
            <consortium name="The Broad Institute Genome Sequencing Center for Infectious Disease"/>
            <person name="Earl A."/>
            <person name="Russ C."/>
            <person name="Gilmore M."/>
            <person name="Surin D."/>
            <person name="Walker B."/>
            <person name="Young S."/>
            <person name="Zeng Q."/>
            <person name="Gargeya S."/>
            <person name="Fitzgerald M."/>
            <person name="Haas B."/>
            <person name="Abouelleil A."/>
            <person name="Allen A.W."/>
            <person name="Alvarado L."/>
            <person name="Arachchi H.M."/>
            <person name="Berlin A.M."/>
            <person name="Chapman S.B."/>
            <person name="Gainer-Dewar J."/>
            <person name="Goldberg J."/>
            <person name="Griggs A."/>
            <person name="Gujja S."/>
            <person name="Hansen M."/>
            <person name="Howarth C."/>
            <person name="Imamovic A."/>
            <person name="Ireland A."/>
            <person name="Larimer J."/>
            <person name="McCowan C."/>
            <person name="Murphy C."/>
            <person name="Pearson M."/>
            <person name="Poon T.W."/>
            <person name="Priest M."/>
            <person name="Roberts A."/>
            <person name="Saif S."/>
            <person name="Shea T."/>
            <person name="Sisk P."/>
            <person name="Sykes S."/>
            <person name="Wortman J."/>
            <person name="Nusbaum C."/>
            <person name="Birren B."/>
        </authorList>
    </citation>
    <scope>NUCLEOTIDE SEQUENCE [LARGE SCALE GENOMIC DNA]</scope>
    <source>
        <strain evidence="2 4">ATCC 49464</strain>
    </source>
</reference>
<evidence type="ECO:0000313" key="3">
    <source>
        <dbReference type="Proteomes" id="UP000013877"/>
    </source>
</evidence>
<dbReference type="AlphaFoldDB" id="R2QQY5"/>
<evidence type="ECO:0000313" key="2">
    <source>
        <dbReference type="EMBL" id="EOT82206.1"/>
    </source>
</evidence>
<dbReference type="Proteomes" id="UP000013877">
    <property type="component" value="Unassembled WGS sequence"/>
</dbReference>
<accession>R2QQY5</accession>
<keyword evidence="4" id="KW-1185">Reference proteome</keyword>
<organism evidence="1 3">
    <name type="scientific">Enterococcus raffinosus ATCC 49464</name>
    <dbReference type="NCBI Taxonomy" id="1158602"/>
    <lineage>
        <taxon>Bacteria</taxon>
        <taxon>Bacillati</taxon>
        <taxon>Bacillota</taxon>
        <taxon>Bacilli</taxon>
        <taxon>Lactobacillales</taxon>
        <taxon>Enterococcaceae</taxon>
        <taxon>Enterococcus</taxon>
    </lineage>
</organism>
<dbReference type="Proteomes" id="UP000014158">
    <property type="component" value="Unassembled WGS sequence"/>
</dbReference>
<comment type="caution">
    <text evidence="1">The sequence shown here is derived from an EMBL/GenBank/DDBJ whole genome shotgun (WGS) entry which is preliminary data.</text>
</comment>
<sequence length="203" mass="24035">MLVDEAMEILYDEIEKTLNWKFIKSRKTFKKVVEDLVFEITFFSSKWNKSYENIEIQCEFRLWCKKFGKSYNVNSAVGFFSLNPLNESWWNITTNFHLENTLKCLREIIKSKVIPVLNKFETNVSTAANDFAKEPLFSEYNISVQFIDMYAGREQAVAISKKIYADLNEKKRDEIKRYCQGARSEPWMINPSNLRYIVDNNLI</sequence>
<evidence type="ECO:0000313" key="1">
    <source>
        <dbReference type="EMBL" id="EOH74070.1"/>
    </source>
</evidence>
<dbReference type="eggNOG" id="ENOG503418V">
    <property type="taxonomic scope" value="Bacteria"/>
</dbReference>
<protein>
    <submittedName>
        <fullName evidence="1">Uncharacterized protein</fullName>
    </submittedName>
</protein>
<evidence type="ECO:0000313" key="4">
    <source>
        <dbReference type="Proteomes" id="UP000014158"/>
    </source>
</evidence>
<dbReference type="OrthoDB" id="2002709at2"/>
<proteinExistence type="predicted"/>
<dbReference type="PATRIC" id="fig|1158602.3.peg.3893"/>
<gene>
    <name evidence="2" type="ORF">I590_00631</name>
    <name evidence="1" type="ORF">UAK_03890</name>
</gene>
<dbReference type="EMBL" id="ASWF01000001">
    <property type="protein sequence ID" value="EOT82206.1"/>
    <property type="molecule type" value="Genomic_DNA"/>
</dbReference>
<dbReference type="RefSeq" id="WP_010747053.1">
    <property type="nucleotide sequence ID" value="NZ_ASWF01000001.1"/>
</dbReference>
<reference evidence="1 3" key="1">
    <citation type="submission" date="2013-02" db="EMBL/GenBank/DDBJ databases">
        <title>The Genome Sequence of Enterococcus raffinosus ATCC_49464.</title>
        <authorList>
            <consortium name="The Broad Institute Genome Sequencing Platform"/>
            <consortium name="The Broad Institute Genome Sequencing Center for Infectious Disease"/>
            <person name="Earl A.M."/>
            <person name="Gilmore M.S."/>
            <person name="Lebreton F."/>
            <person name="Walker B."/>
            <person name="Young S.K."/>
            <person name="Zeng Q."/>
            <person name="Gargeya S."/>
            <person name="Fitzgerald M."/>
            <person name="Haas B."/>
            <person name="Abouelleil A."/>
            <person name="Alvarado L."/>
            <person name="Arachchi H.M."/>
            <person name="Berlin A.M."/>
            <person name="Chapman S.B."/>
            <person name="Dewar J."/>
            <person name="Goldberg J."/>
            <person name="Griggs A."/>
            <person name="Gujja S."/>
            <person name="Hansen M."/>
            <person name="Howarth C."/>
            <person name="Imamovic A."/>
            <person name="Larimer J."/>
            <person name="McCowan C."/>
            <person name="Murphy C."/>
            <person name="Neiman D."/>
            <person name="Pearson M."/>
            <person name="Priest M."/>
            <person name="Roberts A."/>
            <person name="Saif S."/>
            <person name="Shea T."/>
            <person name="Sisk P."/>
            <person name="Sykes S."/>
            <person name="Wortman J."/>
            <person name="Nusbaum C."/>
            <person name="Birren B."/>
        </authorList>
    </citation>
    <scope>NUCLEOTIDE SEQUENCE [LARGE SCALE GENOMIC DNA]</scope>
    <source>
        <strain evidence="1 3">ATCC 49464</strain>
    </source>
</reference>
<dbReference type="EMBL" id="AJAL01000021">
    <property type="protein sequence ID" value="EOH74070.1"/>
    <property type="molecule type" value="Genomic_DNA"/>
</dbReference>
<name>R2QQY5_9ENTE</name>